<keyword evidence="1" id="KW-0808">Transferase</keyword>
<dbReference type="Proteomes" id="UP001501710">
    <property type="component" value="Unassembled WGS sequence"/>
</dbReference>
<dbReference type="InterPro" id="IPR003594">
    <property type="entry name" value="HATPase_dom"/>
</dbReference>
<sequence>MVAKVAQSGTLDISCRADRTVPRMVRMLVGFRLAEWGLERVAEDVYLVAGELVANAVQSAPDREIRVRFTRETGGVLLAVWDSAEGAPVVRPVVALTLDDVEADAFALDVGHEEGGRGLQIVQALASDCGVRETPPVGKWVWAAMPC</sequence>
<comment type="caution">
    <text evidence="3">The sequence shown here is derived from an EMBL/GenBank/DDBJ whole genome shotgun (WGS) entry which is preliminary data.</text>
</comment>
<dbReference type="PANTHER" id="PTHR35526:SF3">
    <property type="entry name" value="ANTI-SIGMA-F FACTOR RSBW"/>
    <property type="match status" value="1"/>
</dbReference>
<evidence type="ECO:0000256" key="1">
    <source>
        <dbReference type="ARBA" id="ARBA00022527"/>
    </source>
</evidence>
<evidence type="ECO:0000313" key="3">
    <source>
        <dbReference type="EMBL" id="GAA4235208.1"/>
    </source>
</evidence>
<dbReference type="CDD" id="cd16936">
    <property type="entry name" value="HATPase_RsbW-like"/>
    <property type="match status" value="1"/>
</dbReference>
<dbReference type="Gene3D" id="3.30.565.10">
    <property type="entry name" value="Histidine kinase-like ATPase, C-terminal domain"/>
    <property type="match status" value="1"/>
</dbReference>
<evidence type="ECO:0000313" key="4">
    <source>
        <dbReference type="Proteomes" id="UP001501710"/>
    </source>
</evidence>
<dbReference type="Pfam" id="PF13581">
    <property type="entry name" value="HATPase_c_2"/>
    <property type="match status" value="1"/>
</dbReference>
<dbReference type="PANTHER" id="PTHR35526">
    <property type="entry name" value="ANTI-SIGMA-F FACTOR RSBW-RELATED"/>
    <property type="match status" value="1"/>
</dbReference>
<feature type="domain" description="Histidine kinase/HSP90-like ATPase" evidence="2">
    <location>
        <begin position="20"/>
        <end position="143"/>
    </location>
</feature>
<name>A0ABP8C7R6_9ACTN</name>
<dbReference type="SUPFAM" id="SSF55874">
    <property type="entry name" value="ATPase domain of HSP90 chaperone/DNA topoisomerase II/histidine kinase"/>
    <property type="match status" value="1"/>
</dbReference>
<organism evidence="3 4">
    <name type="scientific">Actinomadura meridiana</name>
    <dbReference type="NCBI Taxonomy" id="559626"/>
    <lineage>
        <taxon>Bacteria</taxon>
        <taxon>Bacillati</taxon>
        <taxon>Actinomycetota</taxon>
        <taxon>Actinomycetes</taxon>
        <taxon>Streptosporangiales</taxon>
        <taxon>Thermomonosporaceae</taxon>
        <taxon>Actinomadura</taxon>
    </lineage>
</organism>
<dbReference type="InterPro" id="IPR036890">
    <property type="entry name" value="HATPase_C_sf"/>
</dbReference>
<keyword evidence="1" id="KW-0723">Serine/threonine-protein kinase</keyword>
<gene>
    <name evidence="3" type="ORF">GCM10022254_41960</name>
</gene>
<keyword evidence="4" id="KW-1185">Reference proteome</keyword>
<dbReference type="EMBL" id="BAABAS010000012">
    <property type="protein sequence ID" value="GAA4235208.1"/>
    <property type="molecule type" value="Genomic_DNA"/>
</dbReference>
<keyword evidence="1" id="KW-0418">Kinase</keyword>
<evidence type="ECO:0000259" key="2">
    <source>
        <dbReference type="Pfam" id="PF13581"/>
    </source>
</evidence>
<proteinExistence type="predicted"/>
<protein>
    <recommendedName>
        <fullName evidence="2">Histidine kinase/HSP90-like ATPase domain-containing protein</fullName>
    </recommendedName>
</protein>
<reference evidence="4" key="1">
    <citation type="journal article" date="2019" name="Int. J. Syst. Evol. Microbiol.">
        <title>The Global Catalogue of Microorganisms (GCM) 10K type strain sequencing project: providing services to taxonomists for standard genome sequencing and annotation.</title>
        <authorList>
            <consortium name="The Broad Institute Genomics Platform"/>
            <consortium name="The Broad Institute Genome Sequencing Center for Infectious Disease"/>
            <person name="Wu L."/>
            <person name="Ma J."/>
        </authorList>
    </citation>
    <scope>NUCLEOTIDE SEQUENCE [LARGE SCALE GENOMIC DNA]</scope>
    <source>
        <strain evidence="4">JCM 17440</strain>
    </source>
</reference>
<dbReference type="InterPro" id="IPR050267">
    <property type="entry name" value="Anti-sigma-factor_SerPK"/>
</dbReference>
<accession>A0ABP8C7R6</accession>